<reference evidence="3" key="2">
    <citation type="submission" date="2019-10" db="EMBL/GenBank/DDBJ databases">
        <authorList>
            <consortium name="NCBI Genome Project"/>
        </authorList>
    </citation>
    <scope>NUCLEOTIDE SEQUENCE</scope>
    <source>
        <strain evidence="3">NI907</strain>
    </source>
</reference>
<organism evidence="2 3">
    <name type="scientific">Pyricularia grisea</name>
    <name type="common">Crabgrass-specific blast fungus</name>
    <name type="synonym">Magnaporthe grisea</name>
    <dbReference type="NCBI Taxonomy" id="148305"/>
    <lineage>
        <taxon>Eukaryota</taxon>
        <taxon>Fungi</taxon>
        <taxon>Dikarya</taxon>
        <taxon>Ascomycota</taxon>
        <taxon>Pezizomycotina</taxon>
        <taxon>Sordariomycetes</taxon>
        <taxon>Sordariomycetidae</taxon>
        <taxon>Magnaporthales</taxon>
        <taxon>Pyriculariaceae</taxon>
        <taxon>Pyricularia</taxon>
    </lineage>
</organism>
<evidence type="ECO:0000256" key="1">
    <source>
        <dbReference type="SAM" id="SignalP"/>
    </source>
</evidence>
<dbReference type="AlphaFoldDB" id="A0A6P8BJ44"/>
<keyword evidence="2" id="KW-1185">Reference proteome</keyword>
<name>A0A6P8BJ44_PYRGI</name>
<dbReference type="GeneID" id="41957483"/>
<evidence type="ECO:0000313" key="3">
    <source>
        <dbReference type="RefSeq" id="XP_030987106.1"/>
    </source>
</evidence>
<reference evidence="3" key="1">
    <citation type="journal article" date="2019" name="Mol. Biol. Evol.">
        <title>Blast fungal genomes show frequent chromosomal changes, gene gains and losses, and effector gene turnover.</title>
        <authorList>
            <person name="Gomez Luciano L.B."/>
            <person name="Jason Tsai I."/>
            <person name="Chuma I."/>
            <person name="Tosa Y."/>
            <person name="Chen Y.H."/>
            <person name="Li J.Y."/>
            <person name="Li M.Y."/>
            <person name="Jade Lu M.Y."/>
            <person name="Nakayashiki H."/>
            <person name="Li W.H."/>
        </authorList>
    </citation>
    <scope>NUCLEOTIDE SEQUENCE</scope>
    <source>
        <strain evidence="3">NI907</strain>
    </source>
</reference>
<dbReference type="Proteomes" id="UP000515153">
    <property type="component" value="Unplaced"/>
</dbReference>
<reference evidence="3" key="3">
    <citation type="submission" date="2025-08" db="UniProtKB">
        <authorList>
            <consortium name="RefSeq"/>
        </authorList>
    </citation>
    <scope>IDENTIFICATION</scope>
    <source>
        <strain evidence="3">NI907</strain>
    </source>
</reference>
<dbReference type="KEGG" id="pgri:PgNI_02507"/>
<dbReference type="InterPro" id="IPR045634">
    <property type="entry name" value="DUF6413"/>
</dbReference>
<dbReference type="Pfam" id="PF19951">
    <property type="entry name" value="DUF6413"/>
    <property type="match status" value="1"/>
</dbReference>
<accession>A0A6P8BJ44</accession>
<proteinExistence type="predicted"/>
<feature type="signal peptide" evidence="1">
    <location>
        <begin position="1"/>
        <end position="20"/>
    </location>
</feature>
<protein>
    <submittedName>
        <fullName evidence="3">Uncharacterized protein</fullName>
    </submittedName>
</protein>
<keyword evidence="1" id="KW-0732">Signal</keyword>
<dbReference type="RefSeq" id="XP_030987106.1">
    <property type="nucleotide sequence ID" value="XM_031122572.1"/>
</dbReference>
<sequence length="116" mass="12185">MRSSTIILIPFFLFAGLGAADQGTDPEPDFQGSKTGGICCSANVVTDPSGYCSFLQLNSYCCGGYWDNRPKSKHIKGGCDSLPDFPAGRQVVAYPPNGGADCTTGTHHGFIGCVSR</sequence>
<feature type="chain" id="PRO_5028006521" evidence="1">
    <location>
        <begin position="21"/>
        <end position="116"/>
    </location>
</feature>
<evidence type="ECO:0000313" key="2">
    <source>
        <dbReference type="Proteomes" id="UP000515153"/>
    </source>
</evidence>
<gene>
    <name evidence="3" type="ORF">PgNI_02507</name>
</gene>